<evidence type="ECO:0000256" key="1">
    <source>
        <dbReference type="ARBA" id="ARBA00007164"/>
    </source>
</evidence>
<organism evidence="12 13">
    <name type="scientific">Sphaerisporangium album</name>
    <dbReference type="NCBI Taxonomy" id="509200"/>
    <lineage>
        <taxon>Bacteria</taxon>
        <taxon>Bacillati</taxon>
        <taxon>Actinomycetota</taxon>
        <taxon>Actinomycetes</taxon>
        <taxon>Streptosporangiales</taxon>
        <taxon>Streptosporangiaceae</taxon>
        <taxon>Sphaerisporangium</taxon>
    </lineage>
</organism>
<feature type="binding site" evidence="8">
    <location>
        <position position="234"/>
    </location>
    <ligand>
        <name>substrate</name>
    </ligand>
</feature>
<dbReference type="InterPro" id="IPR012338">
    <property type="entry name" value="Beta-lactam/transpept-like"/>
</dbReference>
<reference evidence="12 13" key="1">
    <citation type="submission" date="2018-06" db="EMBL/GenBank/DDBJ databases">
        <title>Sphaerisporangium craniellae sp. nov., isolated from a marine sponge in the South China Sea.</title>
        <authorList>
            <person name="Li L."/>
        </authorList>
    </citation>
    <scope>NUCLEOTIDE SEQUENCE [LARGE SCALE GENOMIC DNA]</scope>
    <source>
        <strain evidence="12 13">CCTCC AA 208026</strain>
    </source>
</reference>
<keyword evidence="4" id="KW-0133">Cell shape</keyword>
<evidence type="ECO:0000313" key="13">
    <source>
        <dbReference type="Proteomes" id="UP000253094"/>
    </source>
</evidence>
<keyword evidence="12" id="KW-0645">Protease</keyword>
<dbReference type="PANTHER" id="PTHR21581:SF33">
    <property type="entry name" value="D-ALANYL-D-ALANINE CARBOXYPEPTIDASE DACB"/>
    <property type="match status" value="1"/>
</dbReference>
<keyword evidence="5" id="KW-0573">Peptidoglycan synthesis</keyword>
<comment type="similarity">
    <text evidence="1 9">Belongs to the peptidase S11 family.</text>
</comment>
<name>A0A367FBX4_9ACTN</name>
<dbReference type="OrthoDB" id="3530815at2"/>
<dbReference type="InterPro" id="IPR018044">
    <property type="entry name" value="Peptidase_S11"/>
</dbReference>
<feature type="chain" id="PRO_5016704709" evidence="10">
    <location>
        <begin position="27"/>
        <end position="287"/>
    </location>
</feature>
<dbReference type="GO" id="GO:0009002">
    <property type="term" value="F:serine-type D-Ala-D-Ala carboxypeptidase activity"/>
    <property type="evidence" value="ECO:0007669"/>
    <property type="project" value="InterPro"/>
</dbReference>
<dbReference type="PRINTS" id="PR00725">
    <property type="entry name" value="DADACBPTASE1"/>
</dbReference>
<gene>
    <name evidence="12" type="ORF">DQ384_27085</name>
</gene>
<feature type="active site" description="Proton acceptor" evidence="7">
    <location>
        <position position="72"/>
    </location>
</feature>
<dbReference type="GO" id="GO:0071555">
    <property type="term" value="P:cell wall organization"/>
    <property type="evidence" value="ECO:0007669"/>
    <property type="project" value="UniProtKB-KW"/>
</dbReference>
<dbReference type="Gene3D" id="3.40.710.10">
    <property type="entry name" value="DD-peptidase/beta-lactamase superfamily"/>
    <property type="match status" value="1"/>
</dbReference>
<evidence type="ECO:0000256" key="9">
    <source>
        <dbReference type="RuleBase" id="RU004016"/>
    </source>
</evidence>
<evidence type="ECO:0000259" key="11">
    <source>
        <dbReference type="Pfam" id="PF00768"/>
    </source>
</evidence>
<keyword evidence="3" id="KW-0378">Hydrolase</keyword>
<dbReference type="GO" id="GO:0008360">
    <property type="term" value="P:regulation of cell shape"/>
    <property type="evidence" value="ECO:0007669"/>
    <property type="project" value="UniProtKB-KW"/>
</dbReference>
<dbReference type="GO" id="GO:0009252">
    <property type="term" value="P:peptidoglycan biosynthetic process"/>
    <property type="evidence" value="ECO:0007669"/>
    <property type="project" value="UniProtKB-KW"/>
</dbReference>
<feature type="active site" evidence="7">
    <location>
        <position position="128"/>
    </location>
</feature>
<accession>A0A367FBX4</accession>
<keyword evidence="2 10" id="KW-0732">Signal</keyword>
<dbReference type="AlphaFoldDB" id="A0A367FBX4"/>
<proteinExistence type="inferred from homology"/>
<keyword evidence="12" id="KW-0121">Carboxypeptidase</keyword>
<evidence type="ECO:0000256" key="2">
    <source>
        <dbReference type="ARBA" id="ARBA00022729"/>
    </source>
</evidence>
<dbReference type="EMBL" id="QOIL01000016">
    <property type="protein sequence ID" value="RCG27362.1"/>
    <property type="molecule type" value="Genomic_DNA"/>
</dbReference>
<evidence type="ECO:0000256" key="4">
    <source>
        <dbReference type="ARBA" id="ARBA00022960"/>
    </source>
</evidence>
<evidence type="ECO:0000256" key="10">
    <source>
        <dbReference type="SAM" id="SignalP"/>
    </source>
</evidence>
<keyword evidence="6" id="KW-0961">Cell wall biogenesis/degradation</keyword>
<dbReference type="SUPFAM" id="SSF56601">
    <property type="entry name" value="beta-lactamase/transpeptidase-like"/>
    <property type="match status" value="1"/>
</dbReference>
<evidence type="ECO:0000256" key="7">
    <source>
        <dbReference type="PIRSR" id="PIRSR618044-1"/>
    </source>
</evidence>
<comment type="caution">
    <text evidence="12">The sequence shown here is derived from an EMBL/GenBank/DDBJ whole genome shotgun (WGS) entry which is preliminary data.</text>
</comment>
<evidence type="ECO:0000256" key="5">
    <source>
        <dbReference type="ARBA" id="ARBA00022984"/>
    </source>
</evidence>
<evidence type="ECO:0000313" key="12">
    <source>
        <dbReference type="EMBL" id="RCG27362.1"/>
    </source>
</evidence>
<dbReference type="PANTHER" id="PTHR21581">
    <property type="entry name" value="D-ALANYL-D-ALANINE CARBOXYPEPTIDASE"/>
    <property type="match status" value="1"/>
</dbReference>
<evidence type="ECO:0000256" key="6">
    <source>
        <dbReference type="ARBA" id="ARBA00023316"/>
    </source>
</evidence>
<feature type="signal peptide" evidence="10">
    <location>
        <begin position="1"/>
        <end position="26"/>
    </location>
</feature>
<evidence type="ECO:0000256" key="8">
    <source>
        <dbReference type="PIRSR" id="PIRSR618044-2"/>
    </source>
</evidence>
<sequence>MRMRKVTLFLLVAFLTLAGLTVPARAAVPVKAAAKVTVKVTAKEVYLVDATTGAVQFARRETRRVPVASLTKIMTAYVVRREASLDAVVTISKTDVRHAAANGATHAALKAGERLTVRDLLYALLLPSGADAANALARRYGPGVKGFVKKMNRAARALGMRDTFYTNADGLPQTGGDHSTAVDQVTLARTVLSDPVITQIAATERHAVEKTSAHRAHVWRNTNRLLPDDAQGLKTGYTRAAGYCLMLAAARGGHTYIGVILGDTGDAARYRTARSLLDASAAAAAAV</sequence>
<feature type="domain" description="Peptidase S11 D-alanyl-D-alanine carboxypeptidase A N-terminal" evidence="11">
    <location>
        <begin position="37"/>
        <end position="263"/>
    </location>
</feature>
<dbReference type="Proteomes" id="UP000253094">
    <property type="component" value="Unassembled WGS sequence"/>
</dbReference>
<evidence type="ECO:0000256" key="3">
    <source>
        <dbReference type="ARBA" id="ARBA00022801"/>
    </source>
</evidence>
<feature type="active site" description="Acyl-ester intermediate" evidence="7">
    <location>
        <position position="69"/>
    </location>
</feature>
<dbReference type="Pfam" id="PF00768">
    <property type="entry name" value="Peptidase_S11"/>
    <property type="match status" value="1"/>
</dbReference>
<keyword evidence="13" id="KW-1185">Reference proteome</keyword>
<dbReference type="InterPro" id="IPR001967">
    <property type="entry name" value="Peptidase_S11_N"/>
</dbReference>
<protein>
    <submittedName>
        <fullName evidence="12">D-alanyl-D-alanine carboxypeptidase</fullName>
    </submittedName>
</protein>
<dbReference type="GO" id="GO:0006508">
    <property type="term" value="P:proteolysis"/>
    <property type="evidence" value="ECO:0007669"/>
    <property type="project" value="InterPro"/>
</dbReference>